<evidence type="ECO:0000256" key="6">
    <source>
        <dbReference type="SAM" id="Phobius"/>
    </source>
</evidence>
<evidence type="ECO:0000256" key="2">
    <source>
        <dbReference type="ARBA" id="ARBA00022692"/>
    </source>
</evidence>
<dbReference type="Proteomes" id="UP001652431">
    <property type="component" value="Unassembled WGS sequence"/>
</dbReference>
<keyword evidence="4 6" id="KW-1133">Transmembrane helix</keyword>
<keyword evidence="8" id="KW-1185">Reference proteome</keyword>
<organism evidence="7 8">
    <name type="scientific">Dorea acetigenes</name>
    <dbReference type="NCBI Taxonomy" id="2981787"/>
    <lineage>
        <taxon>Bacteria</taxon>
        <taxon>Bacillati</taxon>
        <taxon>Bacillota</taxon>
        <taxon>Clostridia</taxon>
        <taxon>Lachnospirales</taxon>
        <taxon>Lachnospiraceae</taxon>
        <taxon>Dorea</taxon>
    </lineage>
</organism>
<name>A0ABT2RJA8_9FIRM</name>
<dbReference type="EMBL" id="JAOQJU010000002">
    <property type="protein sequence ID" value="MCU6685492.1"/>
    <property type="molecule type" value="Genomic_DNA"/>
</dbReference>
<feature type="transmembrane region" description="Helical" evidence="6">
    <location>
        <begin position="15"/>
        <end position="34"/>
    </location>
</feature>
<dbReference type="PANTHER" id="PTHR30474">
    <property type="entry name" value="CELL CYCLE PROTEIN"/>
    <property type="match status" value="1"/>
</dbReference>
<feature type="transmembrane region" description="Helical" evidence="6">
    <location>
        <begin position="314"/>
        <end position="335"/>
    </location>
</feature>
<evidence type="ECO:0000313" key="8">
    <source>
        <dbReference type="Proteomes" id="UP001652431"/>
    </source>
</evidence>
<evidence type="ECO:0000256" key="1">
    <source>
        <dbReference type="ARBA" id="ARBA00004141"/>
    </source>
</evidence>
<keyword evidence="2 6" id="KW-0812">Transmembrane</keyword>
<gene>
    <name evidence="7" type="ORF">OCV99_02795</name>
</gene>
<sequence length="376" mass="41393">MKLPFIKKPYHLKDYKFSLVILVLALSCLGVLVIGSANRPYQSRQILGLVLGIIVMVVVSLIDYIWIMNFYWILYFLSVFMLAIVLVPGIGEVVNGARRWINLGFTNFQPSEMAKILLIIFFAKFIMQHEEDLSDKKTILKAVVLIAIPLALIYKEPNLSTTIATTALFCVLMYAGGLSYKFIGTVLLIVIPLAIVALSIVVQPDQKLLDDYQQKRILAWLEPEKYASDDAYQQNNSVMAIGSGQLTGKGLNNNTTTSVKNGNFILEPQTDFIFAIVGEELGFVGCCIVIALLLLIVIQCILIGIRSQTMGGRIICCGVGSLIGIQTFINIAVATQLFPTTGIPLPFVSYGLTSLISLYIGIGLVLNVGLQPKKYQ</sequence>
<feature type="transmembrane region" description="Helical" evidence="6">
    <location>
        <begin position="281"/>
        <end position="302"/>
    </location>
</feature>
<proteinExistence type="predicted"/>
<evidence type="ECO:0000256" key="3">
    <source>
        <dbReference type="ARBA" id="ARBA00022960"/>
    </source>
</evidence>
<dbReference type="PROSITE" id="PS51257">
    <property type="entry name" value="PROKAR_LIPOPROTEIN"/>
    <property type="match status" value="1"/>
</dbReference>
<feature type="transmembrane region" description="Helical" evidence="6">
    <location>
        <begin position="160"/>
        <end position="175"/>
    </location>
</feature>
<comment type="subcellular location">
    <subcellularLocation>
        <location evidence="1">Membrane</location>
        <topology evidence="1">Multi-pass membrane protein</topology>
    </subcellularLocation>
</comment>
<evidence type="ECO:0000256" key="5">
    <source>
        <dbReference type="ARBA" id="ARBA00023136"/>
    </source>
</evidence>
<protein>
    <submittedName>
        <fullName evidence="7">Rod shape-determining protein RodA</fullName>
    </submittedName>
</protein>
<keyword evidence="3" id="KW-0133">Cell shape</keyword>
<dbReference type="PANTHER" id="PTHR30474:SF1">
    <property type="entry name" value="PEPTIDOGLYCAN GLYCOSYLTRANSFERASE MRDB"/>
    <property type="match status" value="1"/>
</dbReference>
<feature type="transmembrane region" description="Helical" evidence="6">
    <location>
        <begin position="73"/>
        <end position="94"/>
    </location>
</feature>
<accession>A0ABT2RJA8</accession>
<dbReference type="InterPro" id="IPR001182">
    <property type="entry name" value="FtsW/RodA"/>
</dbReference>
<evidence type="ECO:0000313" key="7">
    <source>
        <dbReference type="EMBL" id="MCU6685492.1"/>
    </source>
</evidence>
<dbReference type="Pfam" id="PF01098">
    <property type="entry name" value="FTSW_RODA_SPOVE"/>
    <property type="match status" value="1"/>
</dbReference>
<evidence type="ECO:0000256" key="4">
    <source>
        <dbReference type="ARBA" id="ARBA00022989"/>
    </source>
</evidence>
<feature type="transmembrane region" description="Helical" evidence="6">
    <location>
        <begin position="347"/>
        <end position="370"/>
    </location>
</feature>
<dbReference type="RefSeq" id="WP_158367951.1">
    <property type="nucleotide sequence ID" value="NZ_JAOQJU010000002.1"/>
</dbReference>
<feature type="transmembrane region" description="Helical" evidence="6">
    <location>
        <begin position="182"/>
        <end position="202"/>
    </location>
</feature>
<reference evidence="7 8" key="1">
    <citation type="journal article" date="2021" name="ISME Commun">
        <title>Automated analysis of genomic sequences facilitates high-throughput and comprehensive description of bacteria.</title>
        <authorList>
            <person name="Hitch T.C.A."/>
        </authorList>
    </citation>
    <scope>NUCLEOTIDE SEQUENCE [LARGE SCALE GENOMIC DNA]</scope>
    <source>
        <strain evidence="7 8">Sanger_03</strain>
    </source>
</reference>
<keyword evidence="5 6" id="KW-0472">Membrane</keyword>
<feature type="transmembrane region" description="Helical" evidence="6">
    <location>
        <begin position="46"/>
        <end position="67"/>
    </location>
</feature>
<comment type="caution">
    <text evidence="7">The sequence shown here is derived from an EMBL/GenBank/DDBJ whole genome shotgun (WGS) entry which is preliminary data.</text>
</comment>